<dbReference type="PANTHER" id="PTHR35274:SF5">
    <property type="entry name" value="PROTEIN E6-LIKE"/>
    <property type="match status" value="1"/>
</dbReference>
<comment type="caution">
    <text evidence="2">The sequence shown here is derived from an EMBL/GenBank/DDBJ whole genome shotgun (WGS) entry which is preliminary data.</text>
</comment>
<proteinExistence type="predicted"/>
<dbReference type="OrthoDB" id="749662at2759"/>
<dbReference type="AlphaFoldDB" id="A0A8J4RMG6"/>
<dbReference type="InterPro" id="IPR040290">
    <property type="entry name" value="Prot_E6-like"/>
</dbReference>
<evidence type="ECO:0000256" key="1">
    <source>
        <dbReference type="SAM" id="SignalP"/>
    </source>
</evidence>
<name>A0A8J4RMG6_9ROSI</name>
<gene>
    <name evidence="2" type="ORF">CMV_010752</name>
</gene>
<dbReference type="Proteomes" id="UP000737018">
    <property type="component" value="Unassembled WGS sequence"/>
</dbReference>
<evidence type="ECO:0000313" key="3">
    <source>
        <dbReference type="Proteomes" id="UP000737018"/>
    </source>
</evidence>
<feature type="signal peptide" evidence="1">
    <location>
        <begin position="1"/>
        <end position="24"/>
    </location>
</feature>
<organism evidence="2 3">
    <name type="scientific">Castanea mollissima</name>
    <name type="common">Chinese chestnut</name>
    <dbReference type="NCBI Taxonomy" id="60419"/>
    <lineage>
        <taxon>Eukaryota</taxon>
        <taxon>Viridiplantae</taxon>
        <taxon>Streptophyta</taxon>
        <taxon>Embryophyta</taxon>
        <taxon>Tracheophyta</taxon>
        <taxon>Spermatophyta</taxon>
        <taxon>Magnoliopsida</taxon>
        <taxon>eudicotyledons</taxon>
        <taxon>Gunneridae</taxon>
        <taxon>Pentapetalae</taxon>
        <taxon>rosids</taxon>
        <taxon>fabids</taxon>
        <taxon>Fagales</taxon>
        <taxon>Fagaceae</taxon>
        <taxon>Castanea</taxon>
    </lineage>
</organism>
<dbReference type="PANTHER" id="PTHR35274">
    <property type="entry name" value="E6-LIKE PROTEIN"/>
    <property type="match status" value="1"/>
</dbReference>
<evidence type="ECO:0000313" key="2">
    <source>
        <dbReference type="EMBL" id="KAF3965018.1"/>
    </source>
</evidence>
<evidence type="ECO:0008006" key="4">
    <source>
        <dbReference type="Google" id="ProtNLM"/>
    </source>
</evidence>
<protein>
    <recommendedName>
        <fullName evidence="4">Protein E6</fullName>
    </recommendedName>
</protein>
<accession>A0A8J4RMG6</accession>
<keyword evidence="1" id="KW-0732">Signal</keyword>
<sequence length="207" mass="23288">MTSLAKHLSFFFLLVLFSSLQIQARESRFFSKFTHDNANYNMPALKVSLTAEAPTPTPEPTLTPAPVPAIEPVTAQTPEVTPEPTYSESENGYGYGLYGHGSNQFPPTKETPTTTTTNFEDENLSEELTGESNGYQSERQGMSDTRFMENGKYYFEVQNVNTNLNGYESGRGTAKNEGYYGNNMYPNEVNTMEEYEKQEESQKEFVP</sequence>
<feature type="chain" id="PRO_5035280053" description="Protein E6" evidence="1">
    <location>
        <begin position="25"/>
        <end position="207"/>
    </location>
</feature>
<dbReference type="EMBL" id="JRKL02001270">
    <property type="protein sequence ID" value="KAF3965018.1"/>
    <property type="molecule type" value="Genomic_DNA"/>
</dbReference>
<reference evidence="2" key="1">
    <citation type="submission" date="2020-03" db="EMBL/GenBank/DDBJ databases">
        <title>Castanea mollissima Vanexum genome sequencing.</title>
        <authorList>
            <person name="Staton M."/>
        </authorList>
    </citation>
    <scope>NUCLEOTIDE SEQUENCE</scope>
    <source>
        <tissue evidence="2">Leaf</tissue>
    </source>
</reference>
<keyword evidence="3" id="KW-1185">Reference proteome</keyword>